<dbReference type="InterPro" id="IPR002491">
    <property type="entry name" value="ABC_transptr_periplasmic_BD"/>
</dbReference>
<name>A0ABD7V1U3_9ACTN</name>
<dbReference type="InterPro" id="IPR050902">
    <property type="entry name" value="ABC_Transporter_SBP"/>
</dbReference>
<sequence>MKSQEVSSRVWVLIRTLMIIGLVAGLATACGSANSATTAGSGETITITDELGRQVEVATPIKAVYPDLWYQAELVRALGAADTITAVDTTVNPDKNPNNVEYFADFQGLPDVGHYEQPNWEAIVSSGAEVALMRRNGPWQEAIKKLEPFGIKVVVVTGWDPVVTRKFLPQLGQLFGKEKEAQDLADLFDDIDGTLKEKLDGVAQRTAYFENSADFITSVEGSGWHDALVEGGTANIFGDVKADSSSAAVHQFEVDPVEIIGRNPSVIIHNGVDGQTSGYQPWTREQMAEQARKIAGRSGWQSIDAVRTKDIYVFNNFFYSALGKKFGALAVAKWAHPEQFADVDLDTYFDRWLASQGVEPRTVGDYYHKYEG</sequence>
<dbReference type="PROSITE" id="PS50983">
    <property type="entry name" value="FE_B12_PBP"/>
    <property type="match status" value="1"/>
</dbReference>
<dbReference type="SUPFAM" id="SSF53807">
    <property type="entry name" value="Helical backbone' metal receptor"/>
    <property type="match status" value="1"/>
</dbReference>
<dbReference type="Proteomes" id="UP000360750">
    <property type="component" value="Unassembled WGS sequence"/>
</dbReference>
<evidence type="ECO:0000313" key="3">
    <source>
        <dbReference type="EMBL" id="VFA88258.1"/>
    </source>
</evidence>
<evidence type="ECO:0000259" key="2">
    <source>
        <dbReference type="PROSITE" id="PS50983"/>
    </source>
</evidence>
<dbReference type="RefSeq" id="WP_131734061.1">
    <property type="nucleotide sequence ID" value="NZ_CAACYD010000006.1"/>
</dbReference>
<dbReference type="GeneID" id="60749811"/>
<accession>A0ABD7V1U3</accession>
<protein>
    <submittedName>
        <fullName evidence="3">Ferrichrome/ferrioxamine B periplasmic transporter</fullName>
    </submittedName>
</protein>
<dbReference type="Gene3D" id="3.40.50.1980">
    <property type="entry name" value="Nitrogenase molybdenum iron protein domain"/>
    <property type="match status" value="2"/>
</dbReference>
<feature type="domain" description="Fe/B12 periplasmic-binding" evidence="2">
    <location>
        <begin position="63"/>
        <end position="343"/>
    </location>
</feature>
<reference evidence="3 4" key="1">
    <citation type="submission" date="2019-02" db="EMBL/GenBank/DDBJ databases">
        <authorList>
            <consortium name="Pathogen Informatics"/>
        </authorList>
    </citation>
    <scope>NUCLEOTIDE SEQUENCE [LARGE SCALE GENOMIC DNA]</scope>
    <source>
        <strain evidence="3 4">3012STDY6756503</strain>
    </source>
</reference>
<dbReference type="Pfam" id="PF01497">
    <property type="entry name" value="Peripla_BP_2"/>
    <property type="match status" value="1"/>
</dbReference>
<gene>
    <name evidence="3" type="ORF">NCTC8139_01801</name>
</gene>
<dbReference type="PROSITE" id="PS51257">
    <property type="entry name" value="PROKAR_LIPOPROTEIN"/>
    <property type="match status" value="1"/>
</dbReference>
<proteinExistence type="inferred from homology"/>
<evidence type="ECO:0000313" key="4">
    <source>
        <dbReference type="Proteomes" id="UP000360750"/>
    </source>
</evidence>
<organism evidence="3 4">
    <name type="scientific">Gordonia paraffinivorans</name>
    <dbReference type="NCBI Taxonomy" id="175628"/>
    <lineage>
        <taxon>Bacteria</taxon>
        <taxon>Bacillati</taxon>
        <taxon>Actinomycetota</taxon>
        <taxon>Actinomycetes</taxon>
        <taxon>Mycobacteriales</taxon>
        <taxon>Gordoniaceae</taxon>
        <taxon>Gordonia</taxon>
    </lineage>
</organism>
<comment type="similarity">
    <text evidence="1">Belongs to the bacterial solute-binding protein 8 family.</text>
</comment>
<dbReference type="PANTHER" id="PTHR30535:SF33">
    <property type="entry name" value="PERIPLASMIC BINDING PROTEIN"/>
    <property type="match status" value="1"/>
</dbReference>
<dbReference type="EMBL" id="CAACYD010000006">
    <property type="protein sequence ID" value="VFA88258.1"/>
    <property type="molecule type" value="Genomic_DNA"/>
</dbReference>
<dbReference type="PANTHER" id="PTHR30535">
    <property type="entry name" value="VITAMIN B12-BINDING PROTEIN"/>
    <property type="match status" value="1"/>
</dbReference>
<evidence type="ECO:0000256" key="1">
    <source>
        <dbReference type="ARBA" id="ARBA00008814"/>
    </source>
</evidence>
<dbReference type="AlphaFoldDB" id="A0ABD7V1U3"/>
<comment type="caution">
    <text evidence="3">The sequence shown here is derived from an EMBL/GenBank/DDBJ whole genome shotgun (WGS) entry which is preliminary data.</text>
</comment>